<dbReference type="GO" id="GO:0007154">
    <property type="term" value="P:cell communication"/>
    <property type="evidence" value="ECO:0007669"/>
    <property type="project" value="InterPro"/>
</dbReference>
<dbReference type="Pfam" id="PF00353">
    <property type="entry name" value="HemolysinCabind"/>
    <property type="match status" value="2"/>
</dbReference>
<name>A0A426V7T8_9BURK</name>
<dbReference type="SUPFAM" id="SSF51120">
    <property type="entry name" value="beta-Roll"/>
    <property type="match status" value="1"/>
</dbReference>
<dbReference type="Gene3D" id="3.40.50.410">
    <property type="entry name" value="von Willebrand factor, type A domain"/>
    <property type="match status" value="1"/>
</dbReference>
<evidence type="ECO:0000313" key="7">
    <source>
        <dbReference type="Proteomes" id="UP000269265"/>
    </source>
</evidence>
<dbReference type="InterPro" id="IPR019960">
    <property type="entry name" value="T1SS_VCA0849"/>
</dbReference>
<dbReference type="InterPro" id="IPR038081">
    <property type="entry name" value="CalX-like_sf"/>
</dbReference>
<dbReference type="PROSITE" id="PS50234">
    <property type="entry name" value="VWFA"/>
    <property type="match status" value="1"/>
</dbReference>
<keyword evidence="3" id="KW-0106">Calcium</keyword>
<dbReference type="PROSITE" id="PS00330">
    <property type="entry name" value="HEMOLYSIN_CALCIUM"/>
    <property type="match status" value="3"/>
</dbReference>
<dbReference type="InterPro" id="IPR036465">
    <property type="entry name" value="vWFA_dom_sf"/>
</dbReference>
<dbReference type="CDD" id="cd00198">
    <property type="entry name" value="vWFA"/>
    <property type="match status" value="1"/>
</dbReference>
<keyword evidence="7" id="KW-1185">Reference proteome</keyword>
<dbReference type="Pfam" id="PF13519">
    <property type="entry name" value="VWA_2"/>
    <property type="match status" value="1"/>
</dbReference>
<evidence type="ECO:0000256" key="4">
    <source>
        <dbReference type="SAM" id="MobiDB-lite"/>
    </source>
</evidence>
<dbReference type="GO" id="GO:0005509">
    <property type="term" value="F:calcium ion binding"/>
    <property type="evidence" value="ECO:0007669"/>
    <property type="project" value="InterPro"/>
</dbReference>
<feature type="domain" description="VWFA" evidence="5">
    <location>
        <begin position="569"/>
        <end position="777"/>
    </location>
</feature>
<sequence length="1083" mass="109144">MPLLAKSQSGTVTALWGTAFLQLPDGTLKPIKVGDHLNWGEQILTSQDGIVQITRPDGQMAELRADALAPSDLDRDIAGLEDGEIDFATAAGLTGGGEGGLTPGLRVDRVSESVTPLNFAFDTAGLGPGAPLAGVEQPFIADQVPAVTLPTLSVGNASTIEGGNAVFTVSLSAPSSTSQTYDLALSDGTAAQGQDYANTIEVSFDNGVTWAAVVNGQVVLPAGQTGFLARVPTLDDNLTEATETFTLTVSGAGTVNGSAAGIGSIVDNDAPPVLDLDTNDSSGTTGSGYQTRYTENGEPVRLADADVSITDADSAILKGATITLTNAQAGDVLSVLGTLPSGITAAVNGSIITLTGDASLAAYQAALREIGFSSTGDNPSTAARSVEITVTDGGQISNTAVTTIEVVGVNDAPTVSATSGTVSEEGLPGGATDPNAPSPESAVFSGKIDVSDPDGDATTITLTGPGGIYGSNGSEVIWTSDGKGGLIGTAGSTPVATLTIDAAGNYTFELKGPLKHSAQGEDTLDLTFGVSVSDGQGGTGTTSFTVTVQDDSPATLLPVTDTVQVLDTNVLIVLDVSGSMNNQSGIGDLSSLQAAIQSINALLESYDQFGNVSVRLVTFSDTVQALGTTWVSIAEAKTLLANISAIGSTNYDYGLSAAEDAFASDGKISGAQNVSYFFSDGDPTLSDANPKGTAFGGNNDGNVTNPELGDGIDALEEAAWQAFLDANRITSYVVGLGASVNQSNLNPIAYDGQSSSDLDATVVTDLAQLGSVLAGTVKQTTSGSLSDGQLLGADGFGHMQSITVDGVSYTYDAANPVVSITTALGQSLTVNFDTGAYTYSVREALGSSATENFSYTLVDRDGDSASSTLTIEVQRTVVAEGTASADTLTGQLADANVILGRGGNDIIIGGAVGDQLFGNEGNDVLRGLGGDDFLHGGAGNDTLVGGVGSDTLVGGLGSDVFRWDLGDAGTGVAQRPVDTIKDFDVAAPAAGGDVLDLRDLLEGENTGNLSNYLNFETSGSSTVIRVSTTGGFANGTYASGADNQQIVLEGVNLRSGLGLAADASGAQIIGKLIENGKLLVDNG</sequence>
<dbReference type="AlphaFoldDB" id="A0A426V7T8"/>
<keyword evidence="1" id="KW-0732">Signal</keyword>
<dbReference type="SMART" id="SM00327">
    <property type="entry name" value="VWA"/>
    <property type="match status" value="1"/>
</dbReference>
<dbReference type="EMBL" id="RSED01000015">
    <property type="protein sequence ID" value="RRS03039.1"/>
    <property type="molecule type" value="Genomic_DNA"/>
</dbReference>
<evidence type="ECO:0000256" key="3">
    <source>
        <dbReference type="ARBA" id="ARBA00022837"/>
    </source>
</evidence>
<reference evidence="6 7" key="1">
    <citation type="submission" date="2018-12" db="EMBL/GenBank/DDBJ databases">
        <title>The whole draft genome of Aquabacterium sp. SJQ9.</title>
        <authorList>
            <person name="Sun L."/>
            <person name="Gao X."/>
            <person name="Chen W."/>
            <person name="Huang K."/>
        </authorList>
    </citation>
    <scope>NUCLEOTIDE SEQUENCE [LARGE SCALE GENOMIC DNA]</scope>
    <source>
        <strain evidence="6 7">SJQ9</strain>
    </source>
</reference>
<dbReference type="Gene3D" id="2.150.10.10">
    <property type="entry name" value="Serralysin-like metalloprotease, C-terminal"/>
    <property type="match status" value="1"/>
</dbReference>
<dbReference type="InterPro" id="IPR001343">
    <property type="entry name" value="Hemolysn_Ca-bd"/>
</dbReference>
<organism evidence="6 7">
    <name type="scientific">Aquabacterium soli</name>
    <dbReference type="NCBI Taxonomy" id="2493092"/>
    <lineage>
        <taxon>Bacteria</taxon>
        <taxon>Pseudomonadati</taxon>
        <taxon>Pseudomonadota</taxon>
        <taxon>Betaproteobacteria</taxon>
        <taxon>Burkholderiales</taxon>
        <taxon>Aquabacterium</taxon>
    </lineage>
</organism>
<evidence type="ECO:0000259" key="5">
    <source>
        <dbReference type="PROSITE" id="PS50234"/>
    </source>
</evidence>
<dbReference type="SUPFAM" id="SSF141072">
    <property type="entry name" value="CalX-like"/>
    <property type="match status" value="1"/>
</dbReference>
<keyword evidence="2" id="KW-0677">Repeat</keyword>
<dbReference type="GO" id="GO:0016020">
    <property type="term" value="C:membrane"/>
    <property type="evidence" value="ECO:0007669"/>
    <property type="project" value="InterPro"/>
</dbReference>
<dbReference type="NCBIfam" id="TIGR03661">
    <property type="entry name" value="T1SS_VCA0849"/>
    <property type="match status" value="1"/>
</dbReference>
<evidence type="ECO:0000256" key="2">
    <source>
        <dbReference type="ARBA" id="ARBA00022737"/>
    </source>
</evidence>
<dbReference type="InterPro" id="IPR011049">
    <property type="entry name" value="Serralysin-like_metalloprot_C"/>
</dbReference>
<evidence type="ECO:0000313" key="6">
    <source>
        <dbReference type="EMBL" id="RRS03039.1"/>
    </source>
</evidence>
<accession>A0A426V7T8</accession>
<protein>
    <submittedName>
        <fullName evidence="6">Type I secretion C-terminal target domain-containing protein</fullName>
    </submittedName>
</protein>
<dbReference type="InterPro" id="IPR003644">
    <property type="entry name" value="Calx_beta"/>
</dbReference>
<comment type="caution">
    <text evidence="6">The sequence shown here is derived from an EMBL/GenBank/DDBJ whole genome shotgun (WGS) entry which is preliminary data.</text>
</comment>
<dbReference type="InterPro" id="IPR018511">
    <property type="entry name" value="Hemolysin-typ_Ca-bd_CS"/>
</dbReference>
<proteinExistence type="predicted"/>
<feature type="region of interest" description="Disordered" evidence="4">
    <location>
        <begin position="415"/>
        <end position="463"/>
    </location>
</feature>
<gene>
    <name evidence="6" type="ORF">EIP75_17090</name>
</gene>
<evidence type="ECO:0000256" key="1">
    <source>
        <dbReference type="ARBA" id="ARBA00022729"/>
    </source>
</evidence>
<dbReference type="Gene3D" id="2.60.40.2030">
    <property type="match status" value="1"/>
</dbReference>
<dbReference type="OrthoDB" id="4648428at2"/>
<dbReference type="InterPro" id="IPR002035">
    <property type="entry name" value="VWF_A"/>
</dbReference>
<dbReference type="RefSeq" id="WP_125244502.1">
    <property type="nucleotide sequence ID" value="NZ_RSED01000015.1"/>
</dbReference>
<dbReference type="Proteomes" id="UP000269265">
    <property type="component" value="Unassembled WGS sequence"/>
</dbReference>
<dbReference type="PRINTS" id="PR00313">
    <property type="entry name" value="CABNDNGRPT"/>
</dbReference>
<dbReference type="Pfam" id="PF03160">
    <property type="entry name" value="Calx-beta"/>
    <property type="match status" value="1"/>
</dbReference>
<dbReference type="SUPFAM" id="SSF53300">
    <property type="entry name" value="vWA-like"/>
    <property type="match status" value="1"/>
</dbReference>